<comment type="caution">
    <text evidence="1">The sequence shown here is derived from an EMBL/GenBank/DDBJ whole genome shotgun (WGS) entry which is preliminary data.</text>
</comment>
<evidence type="ECO:0000313" key="1">
    <source>
        <dbReference type="EMBL" id="EKE68697.1"/>
    </source>
</evidence>
<dbReference type="STRING" id="1207063.P24_17187"/>
<protein>
    <submittedName>
        <fullName evidence="1">Uncharacterized protein</fullName>
    </submittedName>
</protein>
<dbReference type="RefSeq" id="WP_008946039.1">
    <property type="nucleotide sequence ID" value="NZ_AMRL01000034.1"/>
</dbReference>
<dbReference type="Proteomes" id="UP000006746">
    <property type="component" value="Unassembled WGS sequence"/>
</dbReference>
<keyword evidence="2" id="KW-1185">Reference proteome</keyword>
<name>K2J1M9_9PROT</name>
<evidence type="ECO:0000313" key="2">
    <source>
        <dbReference type="Proteomes" id="UP000006746"/>
    </source>
</evidence>
<dbReference type="AlphaFoldDB" id="K2J1M9"/>
<proteinExistence type="predicted"/>
<accession>K2J1M9</accession>
<gene>
    <name evidence="1" type="ORF">P24_17187</name>
</gene>
<sequence>MSLRDLRNNLGAAESVRPAVHADSVTGEIVDTRGFDSAMVLVQTGAIAGAGDFTPKLQHSDTTTGGDFTDVEAADLLGDFPVILTANGVTRVGYAGPKRYLRAVLTKNGGTSIAASASVVLGHPHQRPVA</sequence>
<dbReference type="EMBL" id="AMRL01000034">
    <property type="protein sequence ID" value="EKE68697.1"/>
    <property type="molecule type" value="Genomic_DNA"/>
</dbReference>
<dbReference type="PATRIC" id="fig|1207063.3.peg.3460"/>
<organism evidence="1 2">
    <name type="scientific">Oceanibaculum indicum P24</name>
    <dbReference type="NCBI Taxonomy" id="1207063"/>
    <lineage>
        <taxon>Bacteria</taxon>
        <taxon>Pseudomonadati</taxon>
        <taxon>Pseudomonadota</taxon>
        <taxon>Alphaproteobacteria</taxon>
        <taxon>Rhodospirillales</taxon>
        <taxon>Oceanibaculaceae</taxon>
        <taxon>Oceanibaculum</taxon>
    </lineage>
</organism>
<dbReference type="eggNOG" id="ENOG5032EKQ">
    <property type="taxonomic scope" value="Bacteria"/>
</dbReference>
<reference evidence="1 2" key="1">
    <citation type="journal article" date="2012" name="J. Bacteriol.">
        <title>Genome Sequence of Oceanibaculum indicum Type Strain P24.</title>
        <authorList>
            <person name="Lai Q."/>
            <person name="Shao Z."/>
        </authorList>
    </citation>
    <scope>NUCLEOTIDE SEQUENCE [LARGE SCALE GENOMIC DNA]</scope>
    <source>
        <strain evidence="1 2">P24</strain>
    </source>
</reference>